<protein>
    <submittedName>
        <fullName evidence="1">Uncharacterized protein</fullName>
    </submittedName>
</protein>
<reference evidence="1 2" key="1">
    <citation type="submission" date="2017-06" db="EMBL/GenBank/DDBJ databases">
        <title>Cmopartive genomic analysis of Ambrosia Fusariam Clade fungi.</title>
        <authorList>
            <person name="Stajich J.E."/>
            <person name="Carrillo J."/>
            <person name="Kijimoto T."/>
            <person name="Eskalen A."/>
            <person name="O'Donnell K."/>
            <person name="Kasson M."/>
        </authorList>
    </citation>
    <scope>NUCLEOTIDE SEQUENCE [LARGE SCALE GENOMIC DNA]</scope>
    <source>
        <strain evidence="1 2">NRRL 20438</strain>
    </source>
</reference>
<dbReference type="Proteomes" id="UP000288429">
    <property type="component" value="Unassembled WGS sequence"/>
</dbReference>
<comment type="caution">
    <text evidence="1">The sequence shown here is derived from an EMBL/GenBank/DDBJ whole genome shotgun (WGS) entry which is preliminary data.</text>
</comment>
<gene>
    <name evidence="1" type="ORF">CDV31_015652</name>
</gene>
<accession>A0A428SLA8</accession>
<keyword evidence="2" id="KW-1185">Reference proteome</keyword>
<evidence type="ECO:0000313" key="2">
    <source>
        <dbReference type="Proteomes" id="UP000288429"/>
    </source>
</evidence>
<dbReference type="EMBL" id="NIZV01000426">
    <property type="protein sequence ID" value="RSL90555.1"/>
    <property type="molecule type" value="Genomic_DNA"/>
</dbReference>
<dbReference type="AlphaFoldDB" id="A0A428SLA8"/>
<sequence>MCQDPRDKVYAIPALAPRNFAERITISYDESKTLGQVYKEVAGVHFATISNVSEPLPDLERWESIQHIGTWEPVNLDNIYKPTGETAGTPFALILIDYNTSKFVDNPDTEALISEEEWRVLVYTHEEYIGLAQADTQKSDTITTTPGCQNPTVVRPTIQGQYTVIGVCIVHGLWYSTKLLDPLPKPWRWVERRTRRLPTIEFFNTEMHEKTPEDTRLEPLDGFEMVWEEF</sequence>
<proteinExistence type="predicted"/>
<organism evidence="1 2">
    <name type="scientific">Fusarium ambrosium</name>
    <dbReference type="NCBI Taxonomy" id="131363"/>
    <lineage>
        <taxon>Eukaryota</taxon>
        <taxon>Fungi</taxon>
        <taxon>Dikarya</taxon>
        <taxon>Ascomycota</taxon>
        <taxon>Pezizomycotina</taxon>
        <taxon>Sordariomycetes</taxon>
        <taxon>Hypocreomycetidae</taxon>
        <taxon>Hypocreales</taxon>
        <taxon>Nectriaceae</taxon>
        <taxon>Fusarium</taxon>
        <taxon>Fusarium solani species complex</taxon>
    </lineage>
</organism>
<name>A0A428SLA8_9HYPO</name>
<evidence type="ECO:0000313" key="1">
    <source>
        <dbReference type="EMBL" id="RSL90555.1"/>
    </source>
</evidence>